<name>A0A1A5YTL2_9BACL</name>
<keyword evidence="1" id="KW-0812">Transmembrane</keyword>
<evidence type="ECO:0000313" key="2">
    <source>
        <dbReference type="EMBL" id="OBR68903.1"/>
    </source>
</evidence>
<dbReference type="EMBL" id="LYPA01000024">
    <property type="protein sequence ID" value="OBR68903.1"/>
    <property type="molecule type" value="Genomic_DNA"/>
</dbReference>
<organism evidence="2 3">
    <name type="scientific">Paenibacillus oryzae</name>
    <dbReference type="NCBI Taxonomy" id="1844972"/>
    <lineage>
        <taxon>Bacteria</taxon>
        <taxon>Bacillati</taxon>
        <taxon>Bacillota</taxon>
        <taxon>Bacilli</taxon>
        <taxon>Bacillales</taxon>
        <taxon>Paenibacillaceae</taxon>
        <taxon>Paenibacillus</taxon>
    </lineage>
</organism>
<evidence type="ECO:0008006" key="4">
    <source>
        <dbReference type="Google" id="ProtNLM"/>
    </source>
</evidence>
<dbReference type="RefSeq" id="WP_068678994.1">
    <property type="nucleotide sequence ID" value="NZ_LYPA01000024.1"/>
</dbReference>
<evidence type="ECO:0000256" key="1">
    <source>
        <dbReference type="SAM" id="Phobius"/>
    </source>
</evidence>
<reference evidence="2 3" key="1">
    <citation type="submission" date="2016-05" db="EMBL/GenBank/DDBJ databases">
        <title>Paenibacillus oryzae. sp. nov., isolated from the rice root.</title>
        <authorList>
            <person name="Zhang J."/>
            <person name="Zhang X."/>
        </authorList>
    </citation>
    <scope>NUCLEOTIDE SEQUENCE [LARGE SCALE GENOMIC DNA]</scope>
    <source>
        <strain evidence="2 3">1DrF-4</strain>
    </source>
</reference>
<sequence>MLFWIVGGILFMLSGIHLYWMAGGEAGANAVIPSNGSEPLFRPGKAGTGMVAAALALAGWFVLELGGAVERYVFPEWLFSFGGWVLGGIFLLRAIGDLKWVGFFKKQRRTLFATWDTMFYSPLCLFLGTGAIAAQIM</sequence>
<keyword evidence="1" id="KW-0472">Membrane</keyword>
<proteinExistence type="predicted"/>
<keyword evidence="1" id="KW-1133">Transmembrane helix</keyword>
<evidence type="ECO:0000313" key="3">
    <source>
        <dbReference type="Proteomes" id="UP000092024"/>
    </source>
</evidence>
<dbReference type="Proteomes" id="UP000092024">
    <property type="component" value="Unassembled WGS sequence"/>
</dbReference>
<gene>
    <name evidence="2" type="ORF">A7K91_25820</name>
</gene>
<dbReference type="STRING" id="1844972.A7K91_25820"/>
<keyword evidence="3" id="KW-1185">Reference proteome</keyword>
<accession>A0A1A5YTL2</accession>
<comment type="caution">
    <text evidence="2">The sequence shown here is derived from an EMBL/GenBank/DDBJ whole genome shotgun (WGS) entry which is preliminary data.</text>
</comment>
<feature type="transmembrane region" description="Helical" evidence="1">
    <location>
        <begin position="46"/>
        <end position="65"/>
    </location>
</feature>
<protein>
    <recommendedName>
        <fullName evidence="4">DUF3995 domain-containing protein</fullName>
    </recommendedName>
</protein>
<dbReference type="AlphaFoldDB" id="A0A1A5YTL2"/>
<feature type="transmembrane region" description="Helical" evidence="1">
    <location>
        <begin position="118"/>
        <end position="136"/>
    </location>
</feature>
<dbReference type="InterPro" id="IPR025058">
    <property type="entry name" value="DUF3995"/>
</dbReference>
<dbReference type="OrthoDB" id="8590912at2"/>
<feature type="transmembrane region" description="Helical" evidence="1">
    <location>
        <begin position="77"/>
        <end position="96"/>
    </location>
</feature>
<dbReference type="Pfam" id="PF13160">
    <property type="entry name" value="DUF3995"/>
    <property type="match status" value="1"/>
</dbReference>